<dbReference type="InterPro" id="IPR019734">
    <property type="entry name" value="TPR_rpt"/>
</dbReference>
<dbReference type="AlphaFoldDB" id="A0A4P2PYU5"/>
<gene>
    <name evidence="2" type="ORF">SOCEGT47_025760</name>
</gene>
<keyword evidence="1" id="KW-0802">TPR repeat</keyword>
<dbReference type="SMART" id="SM00028">
    <property type="entry name" value="TPR"/>
    <property type="match status" value="3"/>
</dbReference>
<sequence length="603" mass="64063">MGAEARGARVKVLSAPEIDGPTDADYAAAARVALANKDFRLAIEQASAAVALRPQHEPHLCLLDEVIARARKPLELVALPPEGAFYGLCAARARVLARLNRIADALDALLQAAAFRPDVPLLPWARAWVKPSKNARRVAPRALAAGILAFTDAARAHPLDAGVVSNLEAALAIAGRVQAQHPPDTSLLVARSRALRALGRDSEACARLEAEGDGSSWAVAVERAAIHGERGELRVRIEWLERAQAARPAEPSTHIDLGDAHLDDGGLEAAIEAYERALELDASSRWATASLRYARALTSEASGDEELLAGEHVQDSAARERARSLESDLSAYSARLGDPIDPLVGVIRSVPARAGSAAPPAKLRFRVRAERALAPSAYIAFSHALALCSRDGSLLVEHEDSAAALGPLWQQGATGAVPAVARPPDDVLAQVRALAQTPFAWDVWCAEAVALSARCDASSPEMLVRAMAYPPEAPSSPGVDSVRWIHGFQIAAAVLSALSPGPLEARVEPLYSLLAGVDDWSAGAALLGLRALARARPELSLEILERVRPLLPGERAPLPPLARALAVLGCELTSGEARRDFLRLRARIRAELANRTLPVRRAE</sequence>
<dbReference type="EMBL" id="CP012670">
    <property type="protein sequence ID" value="AUX22075.1"/>
    <property type="molecule type" value="Genomic_DNA"/>
</dbReference>
<feature type="repeat" description="TPR" evidence="1">
    <location>
        <begin position="251"/>
        <end position="284"/>
    </location>
</feature>
<proteinExistence type="predicted"/>
<evidence type="ECO:0000313" key="2">
    <source>
        <dbReference type="EMBL" id="AUX22075.1"/>
    </source>
</evidence>
<dbReference type="SUPFAM" id="SSF48452">
    <property type="entry name" value="TPR-like"/>
    <property type="match status" value="1"/>
</dbReference>
<evidence type="ECO:0000256" key="1">
    <source>
        <dbReference type="PROSITE-ProRule" id="PRU00339"/>
    </source>
</evidence>
<dbReference type="Gene3D" id="1.25.40.10">
    <property type="entry name" value="Tetratricopeptide repeat domain"/>
    <property type="match status" value="2"/>
</dbReference>
<dbReference type="InterPro" id="IPR011990">
    <property type="entry name" value="TPR-like_helical_dom_sf"/>
</dbReference>
<dbReference type="PROSITE" id="PS50005">
    <property type="entry name" value="TPR"/>
    <property type="match status" value="1"/>
</dbReference>
<dbReference type="Proteomes" id="UP000295781">
    <property type="component" value="Chromosome"/>
</dbReference>
<evidence type="ECO:0000313" key="3">
    <source>
        <dbReference type="Proteomes" id="UP000295781"/>
    </source>
</evidence>
<organism evidence="2 3">
    <name type="scientific">Sorangium cellulosum</name>
    <name type="common">Polyangium cellulosum</name>
    <dbReference type="NCBI Taxonomy" id="56"/>
    <lineage>
        <taxon>Bacteria</taxon>
        <taxon>Pseudomonadati</taxon>
        <taxon>Myxococcota</taxon>
        <taxon>Polyangia</taxon>
        <taxon>Polyangiales</taxon>
        <taxon>Polyangiaceae</taxon>
        <taxon>Sorangium</taxon>
    </lineage>
</organism>
<dbReference type="Pfam" id="PF13181">
    <property type="entry name" value="TPR_8"/>
    <property type="match status" value="1"/>
</dbReference>
<accession>A0A4P2PYU5</accession>
<reference evidence="2 3" key="1">
    <citation type="submission" date="2015-09" db="EMBL/GenBank/DDBJ databases">
        <title>Sorangium comparison.</title>
        <authorList>
            <person name="Zaburannyi N."/>
            <person name="Bunk B."/>
            <person name="Overmann J."/>
            <person name="Mueller R."/>
        </authorList>
    </citation>
    <scope>NUCLEOTIDE SEQUENCE [LARGE SCALE GENOMIC DNA]</scope>
    <source>
        <strain evidence="2 3">So ceGT47</strain>
    </source>
</reference>
<protein>
    <submittedName>
        <fullName evidence="2">Uncharacterized protein</fullName>
    </submittedName>
</protein>
<name>A0A4P2PYU5_SORCE</name>